<evidence type="ECO:0000313" key="3">
    <source>
        <dbReference type="Proteomes" id="UP000324897"/>
    </source>
</evidence>
<protein>
    <submittedName>
        <fullName evidence="2">Uncharacterized protein</fullName>
    </submittedName>
</protein>
<accession>A0A5J9UV97</accession>
<dbReference type="Proteomes" id="UP000324897">
    <property type="component" value="Chromosome 2"/>
</dbReference>
<feature type="compositionally biased region" description="Basic and acidic residues" evidence="1">
    <location>
        <begin position="354"/>
        <end position="363"/>
    </location>
</feature>
<feature type="non-terminal residue" evidence="2">
    <location>
        <position position="1"/>
    </location>
</feature>
<comment type="caution">
    <text evidence="2">The sequence shown here is derived from an EMBL/GenBank/DDBJ whole genome shotgun (WGS) entry which is preliminary data.</text>
</comment>
<proteinExistence type="predicted"/>
<dbReference type="AlphaFoldDB" id="A0A5J9UV97"/>
<keyword evidence="3" id="KW-1185">Reference proteome</keyword>
<sequence>MQHVAPVVVLRPHHRVPQLVIISIRVPQLVIADIRVYKLNFRATVWRRVRDIGDAVFLPAKGLKSNQIYFMKNFKDDDADLCVFDLKSGRQEITRVHQQQDLHLYRKPFCIVPPNAPCGGAGDEGEQGIAGAGSLIWLIEEEVIGHAEGAVREDDDGAEGERGEDEGSDGGEEDDEGGGGDEAAEHLLVGEGAAAGGERRRVGGAEEVEEAPGGEQGEERGEGEWVGEERGGEGERDDGGVVDAEVGEVLAEAGGGLGEGLRPRERGAVDELRPGPRAGERALGGLDEAADEGEGGGWGGCGGVVGGDGGGRGGGRGGGDGGGKDGWGGRGHGDLALCRGGFRGSDLGRASETNGRRREEKKSAGYLQECRWEVNCQREGG</sequence>
<evidence type="ECO:0000256" key="1">
    <source>
        <dbReference type="SAM" id="MobiDB-lite"/>
    </source>
</evidence>
<dbReference type="Gramene" id="TVU27505">
    <property type="protein sequence ID" value="TVU27505"/>
    <property type="gene ID" value="EJB05_30121"/>
</dbReference>
<feature type="compositionally biased region" description="Gly residues" evidence="1">
    <location>
        <begin position="295"/>
        <end position="330"/>
    </location>
</feature>
<feature type="compositionally biased region" description="Basic and acidic residues" evidence="1">
    <location>
        <begin position="261"/>
        <end position="280"/>
    </location>
</feature>
<organism evidence="2 3">
    <name type="scientific">Eragrostis curvula</name>
    <name type="common">weeping love grass</name>
    <dbReference type="NCBI Taxonomy" id="38414"/>
    <lineage>
        <taxon>Eukaryota</taxon>
        <taxon>Viridiplantae</taxon>
        <taxon>Streptophyta</taxon>
        <taxon>Embryophyta</taxon>
        <taxon>Tracheophyta</taxon>
        <taxon>Spermatophyta</taxon>
        <taxon>Magnoliopsida</taxon>
        <taxon>Liliopsida</taxon>
        <taxon>Poales</taxon>
        <taxon>Poaceae</taxon>
        <taxon>PACMAD clade</taxon>
        <taxon>Chloridoideae</taxon>
        <taxon>Eragrostideae</taxon>
        <taxon>Eragrostidinae</taxon>
        <taxon>Eragrostis</taxon>
    </lineage>
</organism>
<feature type="region of interest" description="Disordered" evidence="1">
    <location>
        <begin position="148"/>
        <end position="240"/>
    </location>
</feature>
<dbReference type="EMBL" id="RWGY01000013">
    <property type="protein sequence ID" value="TVU27505.1"/>
    <property type="molecule type" value="Genomic_DNA"/>
</dbReference>
<feature type="region of interest" description="Disordered" evidence="1">
    <location>
        <begin position="254"/>
        <end position="363"/>
    </location>
</feature>
<gene>
    <name evidence="2" type="ORF">EJB05_30121</name>
</gene>
<evidence type="ECO:0000313" key="2">
    <source>
        <dbReference type="EMBL" id="TVU27505.1"/>
    </source>
</evidence>
<name>A0A5J9UV97_9POAL</name>
<reference evidence="2 3" key="1">
    <citation type="journal article" date="2019" name="Sci. Rep.">
        <title>A high-quality genome of Eragrostis curvula grass provides insights into Poaceae evolution and supports new strategies to enhance forage quality.</title>
        <authorList>
            <person name="Carballo J."/>
            <person name="Santos B.A.C.M."/>
            <person name="Zappacosta D."/>
            <person name="Garbus I."/>
            <person name="Selva J.P."/>
            <person name="Gallo C.A."/>
            <person name="Diaz A."/>
            <person name="Albertini E."/>
            <person name="Caccamo M."/>
            <person name="Echenique V."/>
        </authorList>
    </citation>
    <scope>NUCLEOTIDE SEQUENCE [LARGE SCALE GENOMIC DNA]</scope>
    <source>
        <strain evidence="3">cv. Victoria</strain>
        <tissue evidence="2">Leaf</tissue>
    </source>
</reference>
<feature type="compositionally biased region" description="Acidic residues" evidence="1">
    <location>
        <begin position="153"/>
        <end position="179"/>
    </location>
</feature>
<feature type="compositionally biased region" description="Basic and acidic residues" evidence="1">
    <location>
        <begin position="217"/>
        <end position="239"/>
    </location>
</feature>